<reference evidence="1 2" key="2">
    <citation type="submission" date="2018-11" db="EMBL/GenBank/DDBJ databases">
        <authorList>
            <consortium name="Pathogen Informatics"/>
        </authorList>
    </citation>
    <scope>NUCLEOTIDE SEQUENCE [LARGE SCALE GENOMIC DNA]</scope>
</reference>
<gene>
    <name evidence="1" type="ORF">TCLT_LOCUS2968</name>
</gene>
<keyword evidence="2" id="KW-1185">Reference proteome</keyword>
<proteinExistence type="predicted"/>
<dbReference type="EMBL" id="UYYF01000846">
    <property type="protein sequence ID" value="VDM99201.1"/>
    <property type="molecule type" value="Genomic_DNA"/>
</dbReference>
<reference evidence="3" key="1">
    <citation type="submission" date="2017-02" db="UniProtKB">
        <authorList>
            <consortium name="WormBaseParasite"/>
        </authorList>
    </citation>
    <scope>IDENTIFICATION</scope>
</reference>
<name>A0A0N5CRW7_THECL</name>
<evidence type="ECO:0000313" key="1">
    <source>
        <dbReference type="EMBL" id="VDM99201.1"/>
    </source>
</evidence>
<organism evidence="3">
    <name type="scientific">Thelazia callipaeda</name>
    <name type="common">Oriental eyeworm</name>
    <name type="synonym">Parasitic nematode</name>
    <dbReference type="NCBI Taxonomy" id="103827"/>
    <lineage>
        <taxon>Eukaryota</taxon>
        <taxon>Metazoa</taxon>
        <taxon>Ecdysozoa</taxon>
        <taxon>Nematoda</taxon>
        <taxon>Chromadorea</taxon>
        <taxon>Rhabditida</taxon>
        <taxon>Spirurina</taxon>
        <taxon>Spiruromorpha</taxon>
        <taxon>Thelazioidea</taxon>
        <taxon>Thelaziidae</taxon>
        <taxon>Thelazia</taxon>
    </lineage>
</organism>
<protein>
    <submittedName>
        <fullName evidence="1 3">Uncharacterized protein</fullName>
    </submittedName>
</protein>
<accession>A0A0N5CRW7</accession>
<dbReference type="Proteomes" id="UP000276776">
    <property type="component" value="Unassembled WGS sequence"/>
</dbReference>
<dbReference type="WBParaSite" id="TCLT_0000296701-mRNA-1">
    <property type="protein sequence ID" value="TCLT_0000296701-mRNA-1"/>
    <property type="gene ID" value="TCLT_0000296701"/>
</dbReference>
<sequence length="50" mass="5656">MHFTALLGDNGGISKSIITTLNNTGYIPCFIARILCSLRLELFLRRFIQI</sequence>
<evidence type="ECO:0000313" key="3">
    <source>
        <dbReference type="WBParaSite" id="TCLT_0000296701-mRNA-1"/>
    </source>
</evidence>
<dbReference type="AlphaFoldDB" id="A0A0N5CRW7"/>
<evidence type="ECO:0000313" key="2">
    <source>
        <dbReference type="Proteomes" id="UP000276776"/>
    </source>
</evidence>